<feature type="domain" description="Fumarylacetoacetase-like C-terminal" evidence="3">
    <location>
        <begin position="71"/>
        <end position="275"/>
    </location>
</feature>
<dbReference type="PANTHER" id="PTHR42796:SF4">
    <property type="entry name" value="FUMARYLACETOACETATE HYDROLASE DOMAIN-CONTAINING PROTEIN 2A"/>
    <property type="match status" value="1"/>
</dbReference>
<sequence>MRLATLRTAGATVAVRIDGDTAVTIPGVADVGALLADPAWRAVAAAADGPRREVAGIADRDWAPVIPAPGKIVCVGLNYRTHILEMGRELPEHPTLFAKYPEALIGPYDDIVLPAVAADAVDWEAELAVVIGATVRRVDEDAASAAIAGYSVINDVTMRDYQYRSPEWFQGKTFEGTAPFGPVLVTDDDFALGGVLRGTVDGETVQETPTDDLVFGPAALVSYISQIFTLRPGDVIATGTPGGVGHARTPRRYLAPGDVLATSVEGIGELRNRIVAE</sequence>
<gene>
    <name evidence="4" type="ORF">MIPYR_20534</name>
</gene>
<dbReference type="GO" id="GO:0016787">
    <property type="term" value="F:hydrolase activity"/>
    <property type="evidence" value="ECO:0007669"/>
    <property type="project" value="UniProtKB-KW"/>
</dbReference>
<dbReference type="GO" id="GO:0046872">
    <property type="term" value="F:metal ion binding"/>
    <property type="evidence" value="ECO:0007669"/>
    <property type="project" value="UniProtKB-KW"/>
</dbReference>
<dbReference type="SUPFAM" id="SSF56529">
    <property type="entry name" value="FAH"/>
    <property type="match status" value="1"/>
</dbReference>
<dbReference type="EMBL" id="FLQR01000006">
    <property type="protein sequence ID" value="SBS72316.1"/>
    <property type="molecule type" value="Genomic_DNA"/>
</dbReference>
<evidence type="ECO:0000256" key="1">
    <source>
        <dbReference type="ARBA" id="ARBA00010211"/>
    </source>
</evidence>
<dbReference type="PANTHER" id="PTHR42796">
    <property type="entry name" value="FUMARYLACETOACETATE HYDROLASE DOMAIN-CONTAINING PROTEIN 2A-RELATED"/>
    <property type="match status" value="1"/>
</dbReference>
<dbReference type="InterPro" id="IPR036663">
    <property type="entry name" value="Fumarylacetoacetase_C_sf"/>
</dbReference>
<dbReference type="InterPro" id="IPR051121">
    <property type="entry name" value="FAH"/>
</dbReference>
<dbReference type="Gene3D" id="3.90.850.10">
    <property type="entry name" value="Fumarylacetoacetase-like, C-terminal domain"/>
    <property type="match status" value="1"/>
</dbReference>
<dbReference type="FunFam" id="3.90.850.10:FF:000002">
    <property type="entry name" value="2-hydroxyhepta-2,4-diene-1,7-dioate isomerase"/>
    <property type="match status" value="1"/>
</dbReference>
<keyword evidence="2" id="KW-0479">Metal-binding</keyword>
<comment type="similarity">
    <text evidence="1">Belongs to the FAH family.</text>
</comment>
<reference evidence="4" key="1">
    <citation type="submission" date="2016-03" db="EMBL/GenBank/DDBJ databases">
        <authorList>
            <person name="Ploux O."/>
        </authorList>
    </citation>
    <scope>NUCLEOTIDE SEQUENCE</scope>
    <source>
        <strain evidence="4">UC1</strain>
    </source>
</reference>
<evidence type="ECO:0000259" key="3">
    <source>
        <dbReference type="Pfam" id="PF01557"/>
    </source>
</evidence>
<dbReference type="GO" id="GO:0016853">
    <property type="term" value="F:isomerase activity"/>
    <property type="evidence" value="ECO:0007669"/>
    <property type="project" value="UniProtKB-ARBA"/>
</dbReference>
<dbReference type="InterPro" id="IPR011234">
    <property type="entry name" value="Fumarylacetoacetase-like_C"/>
</dbReference>
<dbReference type="AlphaFoldDB" id="A0A1Y5P0X1"/>
<dbReference type="GO" id="GO:0019752">
    <property type="term" value="P:carboxylic acid metabolic process"/>
    <property type="evidence" value="ECO:0007669"/>
    <property type="project" value="UniProtKB-ARBA"/>
</dbReference>
<keyword evidence="4" id="KW-0378">Hydrolase</keyword>
<dbReference type="Pfam" id="PF01557">
    <property type="entry name" value="FAA_hydrolase"/>
    <property type="match status" value="1"/>
</dbReference>
<proteinExistence type="inferred from homology"/>
<evidence type="ECO:0000256" key="2">
    <source>
        <dbReference type="ARBA" id="ARBA00022723"/>
    </source>
</evidence>
<accession>A0A1Y5P0X1</accession>
<protein>
    <submittedName>
        <fullName evidence="4">Fumarylacetoacetate (FAA) hydrolase</fullName>
    </submittedName>
</protein>
<dbReference type="RefSeq" id="WP_295575534.1">
    <property type="nucleotide sequence ID" value="NZ_FLQR01000006.1"/>
</dbReference>
<evidence type="ECO:0000313" key="4">
    <source>
        <dbReference type="EMBL" id="SBS72316.1"/>
    </source>
</evidence>
<name>A0A1Y5P0X1_9MICO</name>
<organism evidence="4">
    <name type="scientific">uncultured Microbacterium sp</name>
    <dbReference type="NCBI Taxonomy" id="191216"/>
    <lineage>
        <taxon>Bacteria</taxon>
        <taxon>Bacillati</taxon>
        <taxon>Actinomycetota</taxon>
        <taxon>Actinomycetes</taxon>
        <taxon>Micrococcales</taxon>
        <taxon>Microbacteriaceae</taxon>
        <taxon>Microbacterium</taxon>
        <taxon>environmental samples</taxon>
    </lineage>
</organism>